<evidence type="ECO:0000313" key="2">
    <source>
        <dbReference type="EMBL" id="MEZ0492951.1"/>
    </source>
</evidence>
<protein>
    <submittedName>
        <fullName evidence="2">Prepilin-type N-terminal cleavage/methylation domain-containing protein</fullName>
    </submittedName>
</protein>
<comment type="caution">
    <text evidence="2">The sequence shown here is derived from an EMBL/GenBank/DDBJ whole genome shotgun (WGS) entry which is preliminary data.</text>
</comment>
<name>A0ABV4I2P6_9ACTN</name>
<evidence type="ECO:0000256" key="1">
    <source>
        <dbReference type="SAM" id="Phobius"/>
    </source>
</evidence>
<keyword evidence="3" id="KW-1185">Reference proteome</keyword>
<dbReference type="SUPFAM" id="SSF49478">
    <property type="entry name" value="Cna protein B-type domain"/>
    <property type="match status" value="1"/>
</dbReference>
<dbReference type="NCBIfam" id="TIGR02532">
    <property type="entry name" value="IV_pilin_GFxxxE"/>
    <property type="match status" value="1"/>
</dbReference>
<dbReference type="InterPro" id="IPR013783">
    <property type="entry name" value="Ig-like_fold"/>
</dbReference>
<keyword evidence="1" id="KW-0472">Membrane</keyword>
<dbReference type="EMBL" id="JBGGTQ010000005">
    <property type="protein sequence ID" value="MEZ0492951.1"/>
    <property type="molecule type" value="Genomic_DNA"/>
</dbReference>
<dbReference type="RefSeq" id="WP_370719076.1">
    <property type="nucleotide sequence ID" value="NZ_JBGGTQ010000005.1"/>
</dbReference>
<dbReference type="PROSITE" id="PS00409">
    <property type="entry name" value="PROKAR_NTER_METHYL"/>
    <property type="match status" value="1"/>
</dbReference>
<dbReference type="Proteomes" id="UP001566476">
    <property type="component" value="Unassembled WGS sequence"/>
</dbReference>
<sequence length="427" mass="43306">MHTKGEQSADEGFTLVEVIVASAIFLAIGTAVTAALMVALRTAATNEGRVQAANLAARQIDLVRSGDVSALAGTTYDVQRGSLRYRVTQTVDSQTVDVGGSACDGASGAEAVKRVTVIVTWDGMGDATPVRSDTYRTLPVTGSSATKGTLTYKVVDRNGTPAAGAPIALRKGGTLVKTSTTRADGCVVFSNLDAGTDYTGTLTQAGFVNNQHLASVSKANVVVARTVTKDPGFVWDGAALLTVSASAPAGYPVPSNVPLSLFNSNLTSGSLTLPGCGNTPCASLSTTASGATWTARGLFPFASTYQLSSGACGTACTRAQTSVQATPGQTTVAAAPAFGGVAATAGTLVSGVLGSNAVRTLTATNADLTSERYTFPTATGGDGTPAKMALPPGRWYIAQNPGETNDAYRVLVTVQPGQTYSVAVLAR</sequence>
<feature type="transmembrane region" description="Helical" evidence="1">
    <location>
        <begin position="12"/>
        <end position="40"/>
    </location>
</feature>
<keyword evidence="1" id="KW-0812">Transmembrane</keyword>
<evidence type="ECO:0000313" key="3">
    <source>
        <dbReference type="Proteomes" id="UP001566476"/>
    </source>
</evidence>
<proteinExistence type="predicted"/>
<reference evidence="2 3" key="1">
    <citation type="submission" date="2024-07" db="EMBL/GenBank/DDBJ databases">
        <authorList>
            <person name="Thanompreechachai J."/>
            <person name="Duangmal K."/>
        </authorList>
    </citation>
    <scope>NUCLEOTIDE SEQUENCE [LARGE SCALE GENOMIC DNA]</scope>
    <source>
        <strain evidence="2 3">TBRC 1896</strain>
    </source>
</reference>
<dbReference type="Gene3D" id="2.60.40.10">
    <property type="entry name" value="Immunoglobulins"/>
    <property type="match status" value="1"/>
</dbReference>
<organism evidence="2 3">
    <name type="scientific">Kineococcus mangrovi</name>
    <dbReference type="NCBI Taxonomy" id="1660183"/>
    <lineage>
        <taxon>Bacteria</taxon>
        <taxon>Bacillati</taxon>
        <taxon>Actinomycetota</taxon>
        <taxon>Actinomycetes</taxon>
        <taxon>Kineosporiales</taxon>
        <taxon>Kineosporiaceae</taxon>
        <taxon>Kineococcus</taxon>
    </lineage>
</organism>
<dbReference type="InterPro" id="IPR012902">
    <property type="entry name" value="N_methyl_site"/>
</dbReference>
<keyword evidence="1" id="KW-1133">Transmembrane helix</keyword>
<gene>
    <name evidence="2" type="ORF">AB2L28_11980</name>
</gene>
<accession>A0ABV4I2P6</accession>